<dbReference type="EMBL" id="JAPZBU010000008">
    <property type="protein sequence ID" value="KAJ5392635.1"/>
    <property type="molecule type" value="Genomic_DNA"/>
</dbReference>
<protein>
    <submittedName>
        <fullName evidence="1">Uncharacterized protein</fullName>
    </submittedName>
</protein>
<evidence type="ECO:0000313" key="2">
    <source>
        <dbReference type="Proteomes" id="UP001147747"/>
    </source>
</evidence>
<dbReference type="RefSeq" id="XP_056488313.1">
    <property type="nucleotide sequence ID" value="XM_056632762.1"/>
</dbReference>
<organism evidence="1 2">
    <name type="scientific">Penicillium cosmopolitanum</name>
    <dbReference type="NCBI Taxonomy" id="1131564"/>
    <lineage>
        <taxon>Eukaryota</taxon>
        <taxon>Fungi</taxon>
        <taxon>Dikarya</taxon>
        <taxon>Ascomycota</taxon>
        <taxon>Pezizomycotina</taxon>
        <taxon>Eurotiomycetes</taxon>
        <taxon>Eurotiomycetidae</taxon>
        <taxon>Eurotiales</taxon>
        <taxon>Aspergillaceae</taxon>
        <taxon>Penicillium</taxon>
    </lineage>
</organism>
<reference evidence="1" key="2">
    <citation type="journal article" date="2023" name="IMA Fungus">
        <title>Comparative genomic study of the Penicillium genus elucidates a diverse pangenome and 15 lateral gene transfer events.</title>
        <authorList>
            <person name="Petersen C."/>
            <person name="Sorensen T."/>
            <person name="Nielsen M.R."/>
            <person name="Sondergaard T.E."/>
            <person name="Sorensen J.L."/>
            <person name="Fitzpatrick D.A."/>
            <person name="Frisvad J.C."/>
            <person name="Nielsen K.L."/>
        </authorList>
    </citation>
    <scope>NUCLEOTIDE SEQUENCE</scope>
    <source>
        <strain evidence="1">IBT 29677</strain>
    </source>
</reference>
<accession>A0A9W9W0C4</accession>
<dbReference type="AlphaFoldDB" id="A0A9W9W0C4"/>
<comment type="caution">
    <text evidence="1">The sequence shown here is derived from an EMBL/GenBank/DDBJ whole genome shotgun (WGS) entry which is preliminary data.</text>
</comment>
<proteinExistence type="predicted"/>
<reference evidence="1" key="1">
    <citation type="submission" date="2022-12" db="EMBL/GenBank/DDBJ databases">
        <authorList>
            <person name="Petersen C."/>
        </authorList>
    </citation>
    <scope>NUCLEOTIDE SEQUENCE</scope>
    <source>
        <strain evidence="1">IBT 29677</strain>
    </source>
</reference>
<evidence type="ECO:0000313" key="1">
    <source>
        <dbReference type="EMBL" id="KAJ5392635.1"/>
    </source>
</evidence>
<name>A0A9W9W0C4_9EURO</name>
<sequence length="208" mass="22363">MSSVCRGLISVAGAAHVCGVISLILSDDDYAVKQAQLKSVLMARFSETAEIKTAGQVPIRVLKKFMQSVKKQSKSHLSSAYHVSTEAPDNTTLTIQRLVSTGIPSSPPQRSPNQSSQSLGKYQIKLCDADSVNPTMLNESQFAELMATLQAETPDFKTMATILRNGSFDGQGAVAKAVSQVRRVTVSWELSQGSRLQHVKQRNAAGGP</sequence>
<gene>
    <name evidence="1" type="ORF">N7509_008125</name>
</gene>
<dbReference type="GeneID" id="81371742"/>
<dbReference type="Proteomes" id="UP001147747">
    <property type="component" value="Unassembled WGS sequence"/>
</dbReference>
<keyword evidence="2" id="KW-1185">Reference proteome</keyword>